<feature type="transmembrane region" description="Helical" evidence="1">
    <location>
        <begin position="20"/>
        <end position="41"/>
    </location>
</feature>
<proteinExistence type="predicted"/>
<gene>
    <name evidence="2" type="ORF">DFP88_101767</name>
</gene>
<feature type="transmembrane region" description="Helical" evidence="1">
    <location>
        <begin position="146"/>
        <end position="165"/>
    </location>
</feature>
<reference evidence="2 3" key="1">
    <citation type="submission" date="2018-06" db="EMBL/GenBank/DDBJ databases">
        <title>Genomic Encyclopedia of Type Strains, Phase III (KMG-III): the genomes of soil and plant-associated and newly described type strains.</title>
        <authorList>
            <person name="Whitman W."/>
        </authorList>
    </citation>
    <scope>NUCLEOTIDE SEQUENCE [LARGE SCALE GENOMIC DNA]</scope>
    <source>
        <strain evidence="2 3">CECT 9025</strain>
    </source>
</reference>
<name>A0A318SVZ6_9RHOB</name>
<accession>A0A318SVZ6</accession>
<evidence type="ECO:0000256" key="1">
    <source>
        <dbReference type="SAM" id="Phobius"/>
    </source>
</evidence>
<protein>
    <recommendedName>
        <fullName evidence="4">Component of SufBCD complex</fullName>
    </recommendedName>
</protein>
<dbReference type="Proteomes" id="UP000248311">
    <property type="component" value="Unassembled WGS sequence"/>
</dbReference>
<dbReference type="AlphaFoldDB" id="A0A318SVZ6"/>
<feature type="transmembrane region" description="Helical" evidence="1">
    <location>
        <begin position="106"/>
        <end position="125"/>
    </location>
</feature>
<comment type="caution">
    <text evidence="2">The sequence shown here is derived from an EMBL/GenBank/DDBJ whole genome shotgun (WGS) entry which is preliminary data.</text>
</comment>
<sequence length="173" mass="19529">MDLTKALLQVIDTRSFSSLWYWLMLALAWSMASHWVLGVPYDMIVRARRQGGEAMQDLRDLVRVQVLRTTAISRRMGPWLVGAAGFAGSALLVLGFWHWIEIAQALAFLLLPLIGVAAMGVALARRMEAEDPDNELMVQRLLRHRFWTQAIGMVTIFVTALFGMYQNLLLIGL</sequence>
<organism evidence="2 3">
    <name type="scientific">Pseudoroseicyclus aestuarii</name>
    <dbReference type="NCBI Taxonomy" id="1795041"/>
    <lineage>
        <taxon>Bacteria</taxon>
        <taxon>Pseudomonadati</taxon>
        <taxon>Pseudomonadota</taxon>
        <taxon>Alphaproteobacteria</taxon>
        <taxon>Rhodobacterales</taxon>
        <taxon>Paracoccaceae</taxon>
        <taxon>Pseudoroseicyclus</taxon>
    </lineage>
</organism>
<keyword evidence="1" id="KW-0812">Transmembrane</keyword>
<feature type="transmembrane region" description="Helical" evidence="1">
    <location>
        <begin position="78"/>
        <end position="100"/>
    </location>
</feature>
<evidence type="ECO:0000313" key="3">
    <source>
        <dbReference type="Proteomes" id="UP000248311"/>
    </source>
</evidence>
<keyword evidence="1" id="KW-1133">Transmembrane helix</keyword>
<dbReference type="EMBL" id="QJTE01000001">
    <property type="protein sequence ID" value="PYE86091.1"/>
    <property type="molecule type" value="Genomic_DNA"/>
</dbReference>
<keyword evidence="3" id="KW-1185">Reference proteome</keyword>
<dbReference type="RefSeq" id="WP_110813087.1">
    <property type="nucleotide sequence ID" value="NZ_QJTE01000001.1"/>
</dbReference>
<keyword evidence="1" id="KW-0472">Membrane</keyword>
<evidence type="ECO:0000313" key="2">
    <source>
        <dbReference type="EMBL" id="PYE86091.1"/>
    </source>
</evidence>
<dbReference type="OrthoDB" id="7847071at2"/>
<evidence type="ECO:0008006" key="4">
    <source>
        <dbReference type="Google" id="ProtNLM"/>
    </source>
</evidence>